<dbReference type="InterPro" id="IPR004360">
    <property type="entry name" value="Glyas_Fos-R_dOase_dom"/>
</dbReference>
<dbReference type="InterPro" id="IPR029068">
    <property type="entry name" value="Glyas_Bleomycin-R_OHBP_Dase"/>
</dbReference>
<evidence type="ECO:0000313" key="2">
    <source>
        <dbReference type="EMBL" id="PYI53738.1"/>
    </source>
</evidence>
<dbReference type="RefSeq" id="WP_110840728.1">
    <property type="nucleotide sequence ID" value="NZ_QJVJ01000006.1"/>
</dbReference>
<dbReference type="Proteomes" id="UP000247476">
    <property type="component" value="Unassembled WGS sequence"/>
</dbReference>
<name>A0A2V5K3D5_9BACL</name>
<feature type="domain" description="VOC" evidence="1">
    <location>
        <begin position="13"/>
        <end position="122"/>
    </location>
</feature>
<dbReference type="Pfam" id="PF14526">
    <property type="entry name" value="Cass2"/>
    <property type="match status" value="1"/>
</dbReference>
<dbReference type="PROSITE" id="PS51819">
    <property type="entry name" value="VOC"/>
    <property type="match status" value="1"/>
</dbReference>
<dbReference type="CDD" id="cd06587">
    <property type="entry name" value="VOC"/>
    <property type="match status" value="1"/>
</dbReference>
<sequence>MAVHLGKATPEPVVASVIPTLYVEELESALAWYCRCLRFKVLAFNPVFATMEMSPGRLCWIEKNPEKKGQGMINFHIRDTAAFHDHLVREGVDADPLEIGVAGTHWFVFRDPDGNSFGVWSGLFGLNETDNVNRPDFPRLRSFTYVTLPAVRCAGVAVTADVRDPASALAEAAARLDRLTAGLDVDGALPGRFCVNPIVERYADLTEHTLFVCREFERDAVLPEELVGFDIPGQHYAVFSFDRAREEFRTDYSNIYRWLGKQFGFLKAVPGAPHAVHLEFAREDGYEAYIPYTVGPDETHEYR</sequence>
<dbReference type="InterPro" id="IPR011256">
    <property type="entry name" value="Reg_factor_effector_dom_sf"/>
</dbReference>
<dbReference type="SUPFAM" id="SSF55136">
    <property type="entry name" value="Probable bacterial effector-binding domain"/>
    <property type="match status" value="1"/>
</dbReference>
<dbReference type="Pfam" id="PF00903">
    <property type="entry name" value="Glyoxalase"/>
    <property type="match status" value="1"/>
</dbReference>
<dbReference type="InterPro" id="IPR029441">
    <property type="entry name" value="Cass2"/>
</dbReference>
<accession>A0A2V5K3D5</accession>
<comment type="caution">
    <text evidence="2">The sequence shown here is derived from an EMBL/GenBank/DDBJ whole genome shotgun (WGS) entry which is preliminary data.</text>
</comment>
<reference evidence="2 3" key="1">
    <citation type="submission" date="2018-05" db="EMBL/GenBank/DDBJ databases">
        <title>Paenibacillus flagellatus sp. nov., isolated from selenium mineral soil.</title>
        <authorList>
            <person name="Dai X."/>
        </authorList>
    </citation>
    <scope>NUCLEOTIDE SEQUENCE [LARGE SCALE GENOMIC DNA]</scope>
    <source>
        <strain evidence="2 3">DXL2</strain>
    </source>
</reference>
<dbReference type="Gene3D" id="3.20.80.10">
    <property type="entry name" value="Regulatory factor, effector binding domain"/>
    <property type="match status" value="1"/>
</dbReference>
<dbReference type="AlphaFoldDB" id="A0A2V5K3D5"/>
<protein>
    <recommendedName>
        <fullName evidence="1">VOC domain-containing protein</fullName>
    </recommendedName>
</protein>
<dbReference type="InterPro" id="IPR037523">
    <property type="entry name" value="VOC_core"/>
</dbReference>
<dbReference type="OrthoDB" id="2453533at2"/>
<organism evidence="2 3">
    <name type="scientific">Paenibacillus flagellatus</name>
    <dbReference type="NCBI Taxonomy" id="2211139"/>
    <lineage>
        <taxon>Bacteria</taxon>
        <taxon>Bacillati</taxon>
        <taxon>Bacillota</taxon>
        <taxon>Bacilli</taxon>
        <taxon>Bacillales</taxon>
        <taxon>Paenibacillaceae</taxon>
        <taxon>Paenibacillus</taxon>
    </lineage>
</organism>
<dbReference type="EMBL" id="QJVJ01000006">
    <property type="protein sequence ID" value="PYI53738.1"/>
    <property type="molecule type" value="Genomic_DNA"/>
</dbReference>
<gene>
    <name evidence="2" type="ORF">DLM86_14310</name>
</gene>
<evidence type="ECO:0000313" key="3">
    <source>
        <dbReference type="Proteomes" id="UP000247476"/>
    </source>
</evidence>
<evidence type="ECO:0000259" key="1">
    <source>
        <dbReference type="PROSITE" id="PS51819"/>
    </source>
</evidence>
<dbReference type="SUPFAM" id="SSF54593">
    <property type="entry name" value="Glyoxalase/Bleomycin resistance protein/Dihydroxybiphenyl dioxygenase"/>
    <property type="match status" value="1"/>
</dbReference>
<dbReference type="Gene3D" id="3.10.180.10">
    <property type="entry name" value="2,3-Dihydroxybiphenyl 1,2-Dioxygenase, domain 1"/>
    <property type="match status" value="1"/>
</dbReference>
<proteinExistence type="predicted"/>
<keyword evidence="3" id="KW-1185">Reference proteome</keyword>